<evidence type="ECO:0008006" key="4">
    <source>
        <dbReference type="Google" id="ProtNLM"/>
    </source>
</evidence>
<feature type="compositionally biased region" description="Polar residues" evidence="1">
    <location>
        <begin position="1"/>
        <end position="10"/>
    </location>
</feature>
<sequence length="254" mass="29204">MSLKNRSQPDFSAPVLYTKNPKKPNPKFFADGSSTYYFLEAEPSKKAGLAAKWEIGFFIYEKDFLSSLKENFNQETFFTYKLTWKRWIGKLDPGSNQTVLKANYNSIELGEVQANSLPELFNLIGTAPIKKSNTDEYDVFHIQTDLAWYAEEGKAGNDGAVYIWRDEPSSNTDFFSSSPSKETFKYSSANYDYTRNKFEVIPNDRNKLFYKTIYSDSKTEIFFVPPFANNSASKTKEPVGYTRIGNFLLKEDMK</sequence>
<evidence type="ECO:0000256" key="1">
    <source>
        <dbReference type="SAM" id="MobiDB-lite"/>
    </source>
</evidence>
<proteinExistence type="predicted"/>
<reference evidence="2 3" key="1">
    <citation type="submission" date="2021-08" db="EMBL/GenBank/DDBJ databases">
        <title>Complete genome sequence of Leptospira kobayashii strain E30.</title>
        <authorList>
            <person name="Nakao R."/>
            <person name="Nakamura S."/>
            <person name="Masuzawa T."/>
            <person name="Koizumi N."/>
        </authorList>
    </citation>
    <scope>NUCLEOTIDE SEQUENCE [LARGE SCALE GENOMIC DNA]</scope>
    <source>
        <strain evidence="2 3">E30</strain>
    </source>
</reference>
<feature type="region of interest" description="Disordered" evidence="1">
    <location>
        <begin position="1"/>
        <end position="20"/>
    </location>
</feature>
<organism evidence="2 3">
    <name type="scientific">Leptospira kobayashii</name>
    <dbReference type="NCBI Taxonomy" id="1917830"/>
    <lineage>
        <taxon>Bacteria</taxon>
        <taxon>Pseudomonadati</taxon>
        <taxon>Spirochaetota</taxon>
        <taxon>Spirochaetia</taxon>
        <taxon>Leptospirales</taxon>
        <taxon>Leptospiraceae</taxon>
        <taxon>Leptospira</taxon>
    </lineage>
</organism>
<name>A0ABM7UGJ7_9LEPT</name>
<dbReference type="Proteomes" id="UP000245263">
    <property type="component" value="Chromosome 1"/>
</dbReference>
<keyword evidence="3" id="KW-1185">Reference proteome</keyword>
<gene>
    <name evidence="2" type="ORF">LPTSP3_g06640</name>
</gene>
<protein>
    <recommendedName>
        <fullName evidence="4">Lipoprotein</fullName>
    </recommendedName>
</protein>
<evidence type="ECO:0000313" key="3">
    <source>
        <dbReference type="Proteomes" id="UP000245263"/>
    </source>
</evidence>
<dbReference type="EMBL" id="AP025028">
    <property type="protein sequence ID" value="BDA77734.1"/>
    <property type="molecule type" value="Genomic_DNA"/>
</dbReference>
<dbReference type="RefSeq" id="WP_135354906.1">
    <property type="nucleotide sequence ID" value="NZ_AP025028.1"/>
</dbReference>
<accession>A0ABM7UGJ7</accession>
<evidence type="ECO:0000313" key="2">
    <source>
        <dbReference type="EMBL" id="BDA77734.1"/>
    </source>
</evidence>